<dbReference type="RefSeq" id="WP_226594473.1">
    <property type="nucleotide sequence ID" value="NZ_BLAY01000360.1"/>
</dbReference>
<comment type="caution">
    <text evidence="1">The sequence shown here is derived from an EMBL/GenBank/DDBJ whole genome shotgun (WGS) entry which is preliminary data.</text>
</comment>
<reference evidence="1" key="1">
    <citation type="submission" date="2019-10" db="EMBL/GenBank/DDBJ databases">
        <title>Draft genome sequece of Microseira wollei NIES-4236.</title>
        <authorList>
            <person name="Yamaguchi H."/>
            <person name="Suzuki S."/>
            <person name="Kawachi M."/>
        </authorList>
    </citation>
    <scope>NUCLEOTIDE SEQUENCE</scope>
    <source>
        <strain evidence="1">NIES-4236</strain>
    </source>
</reference>
<proteinExistence type="predicted"/>
<sequence>MEQFTPGSDAFTKEAARRSLTASNLGHIIISDINQRAKFTGSVGWEGNSNAGIYSGIRTFSIGPGDKFGFILAPNRTMQDMFDRPGIWGGGNRPLFSLGTPNPNDSFTRLQIVDVTGNK</sequence>
<name>A0AAV3WQH3_9CYAN</name>
<keyword evidence="2" id="KW-1185">Reference proteome</keyword>
<evidence type="ECO:0000313" key="1">
    <source>
        <dbReference type="EMBL" id="GET44454.1"/>
    </source>
</evidence>
<dbReference type="AlphaFoldDB" id="A0AAV3WQH3"/>
<gene>
    <name evidence="1" type="ORF">MiSe_92830</name>
</gene>
<organism evidence="1 2">
    <name type="scientific">Microseira wollei NIES-4236</name>
    <dbReference type="NCBI Taxonomy" id="2530354"/>
    <lineage>
        <taxon>Bacteria</taxon>
        <taxon>Bacillati</taxon>
        <taxon>Cyanobacteriota</taxon>
        <taxon>Cyanophyceae</taxon>
        <taxon>Oscillatoriophycideae</taxon>
        <taxon>Aerosakkonematales</taxon>
        <taxon>Aerosakkonemataceae</taxon>
        <taxon>Microseira</taxon>
    </lineage>
</organism>
<protein>
    <submittedName>
        <fullName evidence="1">Uncharacterized protein</fullName>
    </submittedName>
</protein>
<dbReference type="EMBL" id="BLAY01000360">
    <property type="protein sequence ID" value="GET44454.1"/>
    <property type="molecule type" value="Genomic_DNA"/>
</dbReference>
<accession>A0AAV3WQH3</accession>
<evidence type="ECO:0000313" key="2">
    <source>
        <dbReference type="Proteomes" id="UP001050975"/>
    </source>
</evidence>
<dbReference type="Proteomes" id="UP001050975">
    <property type="component" value="Unassembled WGS sequence"/>
</dbReference>